<gene>
    <name evidence="6" type="ORF">VB854_29390</name>
</gene>
<reference evidence="6 7" key="1">
    <citation type="submission" date="2023-12" db="EMBL/GenBank/DDBJ databases">
        <title>Baltic Sea Cyanobacteria.</title>
        <authorList>
            <person name="Delbaje E."/>
            <person name="Fewer D.P."/>
            <person name="Shishido T.K."/>
        </authorList>
    </citation>
    <scope>NUCLEOTIDE SEQUENCE [LARGE SCALE GENOMIC DNA]</scope>
    <source>
        <strain evidence="6 7">CCNP 1315</strain>
    </source>
</reference>
<dbReference type="GO" id="GO:0005524">
    <property type="term" value="F:ATP binding"/>
    <property type="evidence" value="ECO:0007669"/>
    <property type="project" value="UniProtKB-KW"/>
</dbReference>
<feature type="domain" description="ABC transporter" evidence="5">
    <location>
        <begin position="31"/>
        <end position="269"/>
    </location>
</feature>
<proteinExistence type="inferred from homology"/>
<name>A0ABU5U7A4_9CYAN</name>
<evidence type="ECO:0000256" key="3">
    <source>
        <dbReference type="ARBA" id="ARBA00022741"/>
    </source>
</evidence>
<dbReference type="CDD" id="cd03257">
    <property type="entry name" value="ABC_NikE_OppD_transporters"/>
    <property type="match status" value="1"/>
</dbReference>
<dbReference type="Pfam" id="PF08352">
    <property type="entry name" value="oligo_HPY"/>
    <property type="match status" value="1"/>
</dbReference>
<dbReference type="NCBIfam" id="NF008453">
    <property type="entry name" value="PRK11308.1"/>
    <property type="match status" value="1"/>
</dbReference>
<dbReference type="Gene3D" id="3.40.50.300">
    <property type="entry name" value="P-loop containing nucleotide triphosphate hydrolases"/>
    <property type="match status" value="1"/>
</dbReference>
<evidence type="ECO:0000256" key="1">
    <source>
        <dbReference type="ARBA" id="ARBA00005417"/>
    </source>
</evidence>
<dbReference type="PANTHER" id="PTHR43776:SF7">
    <property type="entry name" value="D,D-DIPEPTIDE TRANSPORT ATP-BINDING PROTEIN DDPF-RELATED"/>
    <property type="match status" value="1"/>
</dbReference>
<evidence type="ECO:0000313" key="7">
    <source>
        <dbReference type="Proteomes" id="UP001301728"/>
    </source>
</evidence>
<dbReference type="PROSITE" id="PS50893">
    <property type="entry name" value="ABC_TRANSPORTER_2"/>
    <property type="match status" value="1"/>
</dbReference>
<accession>A0ABU5U7A4</accession>
<evidence type="ECO:0000313" key="6">
    <source>
        <dbReference type="EMBL" id="MEA5523051.1"/>
    </source>
</evidence>
<dbReference type="InterPro" id="IPR027417">
    <property type="entry name" value="P-loop_NTPase"/>
</dbReference>
<dbReference type="Proteomes" id="UP001301728">
    <property type="component" value="Unassembled WGS sequence"/>
</dbReference>
<dbReference type="SMART" id="SM00382">
    <property type="entry name" value="AAA"/>
    <property type="match status" value="1"/>
</dbReference>
<dbReference type="Pfam" id="PF00005">
    <property type="entry name" value="ABC_tran"/>
    <property type="match status" value="1"/>
</dbReference>
<dbReference type="InterPro" id="IPR050319">
    <property type="entry name" value="ABC_transp_ATP-bind"/>
</dbReference>
<dbReference type="InterPro" id="IPR003439">
    <property type="entry name" value="ABC_transporter-like_ATP-bd"/>
</dbReference>
<dbReference type="PANTHER" id="PTHR43776">
    <property type="entry name" value="TRANSPORT ATP-BINDING PROTEIN"/>
    <property type="match status" value="1"/>
</dbReference>
<keyword evidence="2" id="KW-0813">Transport</keyword>
<keyword evidence="7" id="KW-1185">Reference proteome</keyword>
<dbReference type="PROSITE" id="PS00211">
    <property type="entry name" value="ABC_TRANSPORTER_1"/>
    <property type="match status" value="1"/>
</dbReference>
<organism evidence="6 7">
    <name type="scientific">Limnoraphis robusta CCNP1315</name>
    <dbReference type="NCBI Taxonomy" id="3110306"/>
    <lineage>
        <taxon>Bacteria</taxon>
        <taxon>Bacillati</taxon>
        <taxon>Cyanobacteriota</taxon>
        <taxon>Cyanophyceae</taxon>
        <taxon>Oscillatoriophycideae</taxon>
        <taxon>Oscillatoriales</taxon>
        <taxon>Sirenicapillariaceae</taxon>
        <taxon>Limnoraphis</taxon>
    </lineage>
</organism>
<dbReference type="RefSeq" id="WP_323276084.1">
    <property type="nucleotide sequence ID" value="NZ_JAYGHT010000199.1"/>
</dbReference>
<comment type="similarity">
    <text evidence="1">Belongs to the ABC transporter superfamily.</text>
</comment>
<dbReference type="NCBIfam" id="TIGR01727">
    <property type="entry name" value="oligo_HPY"/>
    <property type="match status" value="1"/>
</dbReference>
<comment type="caution">
    <text evidence="6">The sequence shown here is derived from an EMBL/GenBank/DDBJ whole genome shotgun (WGS) entry which is preliminary data.</text>
</comment>
<sequence>MRESTSNIPKFFTQQDTLIKIHNLQVHFPVLKGILIQKTVGAIKAVDGLTFDIKRGETLSLVGESGCGKSTTGRAILQLVRPTAGKIDFEDTDLTTLEAEELRAMRRRMQMIFQDPYASLNPRMTVGKIIAEPLIIHHLKTNIIKDRVQELLELVGLNPQFINRYPHEFSGGQRQRIGIARALAVNPDFIVCDEPIASLDVSIQAQVINLMQSLQQKLGLTYLFIAHDLSVVRHISNRVAVMYLGKIVELADRITLYKKPLHPYTQALLSAVPIPDPSLEAKRERIILRDDIPSPINPPNGCRFHTRCPLAIDRCRLEEPEFREVEQGHFVACHLVDKSANLNSNQA</sequence>
<dbReference type="InterPro" id="IPR017871">
    <property type="entry name" value="ABC_transporter-like_CS"/>
</dbReference>
<evidence type="ECO:0000256" key="4">
    <source>
        <dbReference type="ARBA" id="ARBA00022840"/>
    </source>
</evidence>
<evidence type="ECO:0000259" key="5">
    <source>
        <dbReference type="PROSITE" id="PS50893"/>
    </source>
</evidence>
<dbReference type="EMBL" id="JAYGHT010000199">
    <property type="protein sequence ID" value="MEA5523051.1"/>
    <property type="molecule type" value="Genomic_DNA"/>
</dbReference>
<evidence type="ECO:0000256" key="2">
    <source>
        <dbReference type="ARBA" id="ARBA00022448"/>
    </source>
</evidence>
<dbReference type="SUPFAM" id="SSF52540">
    <property type="entry name" value="P-loop containing nucleoside triphosphate hydrolases"/>
    <property type="match status" value="1"/>
</dbReference>
<protein>
    <submittedName>
        <fullName evidence="6">Dipeptide ABC transporter ATP-binding protein</fullName>
    </submittedName>
</protein>
<keyword evidence="3" id="KW-0547">Nucleotide-binding</keyword>
<keyword evidence="4 6" id="KW-0067">ATP-binding</keyword>
<dbReference type="InterPro" id="IPR003593">
    <property type="entry name" value="AAA+_ATPase"/>
</dbReference>
<dbReference type="InterPro" id="IPR013563">
    <property type="entry name" value="Oligopep_ABC_C"/>
</dbReference>